<evidence type="ECO:0000313" key="1">
    <source>
        <dbReference type="EMBL" id="MFD1216771.1"/>
    </source>
</evidence>
<protein>
    <submittedName>
        <fullName evidence="1">Uncharacterized protein</fullName>
    </submittedName>
</protein>
<dbReference type="Proteomes" id="UP001597264">
    <property type="component" value="Unassembled WGS sequence"/>
</dbReference>
<comment type="caution">
    <text evidence="1">The sequence shown here is derived from an EMBL/GenBank/DDBJ whole genome shotgun (WGS) entry which is preliminary data.</text>
</comment>
<evidence type="ECO:0000313" key="2">
    <source>
        <dbReference type="Proteomes" id="UP001597264"/>
    </source>
</evidence>
<name>A0ABW3U8P7_9GAMM</name>
<keyword evidence="2" id="KW-1185">Reference proteome</keyword>
<proteinExistence type="predicted"/>
<gene>
    <name evidence="1" type="ORF">ACFQ2X_09185</name>
</gene>
<accession>A0ABW3U8P7</accession>
<dbReference type="RefSeq" id="WP_230436883.1">
    <property type="nucleotide sequence ID" value="NZ_CP087715.1"/>
</dbReference>
<dbReference type="EMBL" id="JBHTLR010000008">
    <property type="protein sequence ID" value="MFD1216771.1"/>
    <property type="molecule type" value="Genomic_DNA"/>
</dbReference>
<sequence length="56" mass="6078">MSIQPENPVSSPDFRAFFIPVTGIVSTHIQVEQAPFWCVILVQYDETVAAVTIAGG</sequence>
<organism evidence="1 2">
    <name type="scientific">Microbulbifer celer</name>
    <dbReference type="NCBI Taxonomy" id="435905"/>
    <lineage>
        <taxon>Bacteria</taxon>
        <taxon>Pseudomonadati</taxon>
        <taxon>Pseudomonadota</taxon>
        <taxon>Gammaproteobacteria</taxon>
        <taxon>Cellvibrionales</taxon>
        <taxon>Microbulbiferaceae</taxon>
        <taxon>Microbulbifer</taxon>
    </lineage>
</organism>
<reference evidence="2" key="1">
    <citation type="journal article" date="2019" name="Int. J. Syst. Evol. Microbiol.">
        <title>The Global Catalogue of Microorganisms (GCM) 10K type strain sequencing project: providing services to taxonomists for standard genome sequencing and annotation.</title>
        <authorList>
            <consortium name="The Broad Institute Genomics Platform"/>
            <consortium name="The Broad Institute Genome Sequencing Center for Infectious Disease"/>
            <person name="Wu L."/>
            <person name="Ma J."/>
        </authorList>
    </citation>
    <scope>NUCLEOTIDE SEQUENCE [LARGE SCALE GENOMIC DNA]</scope>
    <source>
        <strain evidence="2">CCUG 54356</strain>
    </source>
</reference>